<dbReference type="RefSeq" id="WP_307208287.1">
    <property type="nucleotide sequence ID" value="NZ_JAUSSU010000017.1"/>
</dbReference>
<dbReference type="PANTHER" id="PTHR22550">
    <property type="entry name" value="SPORE GERMINATION PROTEIN"/>
    <property type="match status" value="1"/>
</dbReference>
<keyword evidence="3" id="KW-0812">Transmembrane</keyword>
<comment type="caution">
    <text evidence="4">The sequence shown here is derived from an EMBL/GenBank/DDBJ whole genome shotgun (WGS) entry which is preliminary data.</text>
</comment>
<feature type="transmembrane region" description="Helical" evidence="3">
    <location>
        <begin position="369"/>
        <end position="387"/>
    </location>
</feature>
<feature type="transmembrane region" description="Helical" evidence="3">
    <location>
        <begin position="399"/>
        <end position="424"/>
    </location>
</feature>
<protein>
    <submittedName>
        <fullName evidence="4">Uncharacterized protein</fullName>
    </submittedName>
</protein>
<evidence type="ECO:0000313" key="4">
    <source>
        <dbReference type="EMBL" id="MDQ0116239.1"/>
    </source>
</evidence>
<feature type="transmembrane region" description="Helical" evidence="3">
    <location>
        <begin position="273"/>
        <end position="295"/>
    </location>
</feature>
<gene>
    <name evidence="4" type="ORF">J2T15_005715</name>
</gene>
<reference evidence="4 5" key="1">
    <citation type="submission" date="2023-07" db="EMBL/GenBank/DDBJ databases">
        <title>Sorghum-associated microbial communities from plants grown in Nebraska, USA.</title>
        <authorList>
            <person name="Schachtman D."/>
        </authorList>
    </citation>
    <scope>NUCLEOTIDE SEQUENCE [LARGE SCALE GENOMIC DNA]</scope>
    <source>
        <strain evidence="4 5">CC482</strain>
    </source>
</reference>
<dbReference type="EMBL" id="JAUSSU010000017">
    <property type="protein sequence ID" value="MDQ0116239.1"/>
    <property type="molecule type" value="Genomic_DNA"/>
</dbReference>
<dbReference type="PANTHER" id="PTHR22550:SF5">
    <property type="entry name" value="LEUCINE ZIPPER PROTEIN 4"/>
    <property type="match status" value="1"/>
</dbReference>
<dbReference type="PIRSF" id="PIRSF005690">
    <property type="entry name" value="GerBA"/>
    <property type="match status" value="1"/>
</dbReference>
<proteinExistence type="inferred from homology"/>
<comment type="similarity">
    <text evidence="1">Belongs to the GerABKA family.</text>
</comment>
<dbReference type="Proteomes" id="UP001229346">
    <property type="component" value="Unassembled WGS sequence"/>
</dbReference>
<feature type="transmembrane region" description="Helical" evidence="3">
    <location>
        <begin position="315"/>
        <end position="334"/>
    </location>
</feature>
<dbReference type="InterPro" id="IPR050768">
    <property type="entry name" value="UPF0353/GerABKA_families"/>
</dbReference>
<dbReference type="InterPro" id="IPR004995">
    <property type="entry name" value="Spore_Ger"/>
</dbReference>
<evidence type="ECO:0000256" key="3">
    <source>
        <dbReference type="SAM" id="Phobius"/>
    </source>
</evidence>
<keyword evidence="5" id="KW-1185">Reference proteome</keyword>
<feature type="transmembrane region" description="Helical" evidence="3">
    <location>
        <begin position="346"/>
        <end position="363"/>
    </location>
</feature>
<organism evidence="4 5">
    <name type="scientific">Paenibacillus harenae</name>
    <dbReference type="NCBI Taxonomy" id="306543"/>
    <lineage>
        <taxon>Bacteria</taxon>
        <taxon>Bacillati</taxon>
        <taxon>Bacillota</taxon>
        <taxon>Bacilli</taxon>
        <taxon>Bacillales</taxon>
        <taxon>Paenibacillaceae</taxon>
        <taxon>Paenibacillus</taxon>
    </lineage>
</organism>
<dbReference type="Pfam" id="PF03323">
    <property type="entry name" value="GerA"/>
    <property type="match status" value="1"/>
</dbReference>
<name>A0ABT9U9B0_PAEHA</name>
<keyword evidence="3" id="KW-1133">Transmembrane helix</keyword>
<evidence type="ECO:0000256" key="2">
    <source>
        <dbReference type="ARBA" id="ARBA00023136"/>
    </source>
</evidence>
<evidence type="ECO:0000256" key="1">
    <source>
        <dbReference type="ARBA" id="ARBA00005278"/>
    </source>
</evidence>
<evidence type="ECO:0000313" key="5">
    <source>
        <dbReference type="Proteomes" id="UP001229346"/>
    </source>
</evidence>
<accession>A0ABT9U9B0</accession>
<sequence length="445" mass="49439">MDIVNKIINRLGQDSDFFRYKMMLSNEPVLLLGYQSFMSVAESINVLHAQAARVDPSEHDGHRSRLKDSIGQIIEDPSEDLIVSLLLRGQLVIWFESEDAFVDFHPYSKVLSRSIDAPVTENVLRGSISAFVEDMETNIGLIRKQAASEDLRTQSYGLGPDRQKQIVLIYMQNLVIPNLLESIVNRIESNIGMNVQNLQQLSAVLGFSKWSTITKFNTTELPQEVERALQKGKVVILLDRFPFALIVPSLLTDMFAVENDRNFLIVFTYLTRLLRILGVLTNIIIPGLYVSLVSINPDMLRIEIALTIARSRMDVPYPSLVETLLLLLILELIFEASIRLPRSIGPTLTMVGGIILGQAVVSAKLVSNLLIIVLAATTISSSTVVGFHNSLSIRLFKYLILVLSALFGLYGLVAGMVVICAYMASLNSFGIPYVHIMKSRGDANG</sequence>
<keyword evidence="2 3" id="KW-0472">Membrane</keyword>